<dbReference type="Gene3D" id="3.40.1550.10">
    <property type="entry name" value="CheC-like"/>
    <property type="match status" value="1"/>
</dbReference>
<comment type="caution">
    <text evidence="12">The sequence shown here is derived from an EMBL/GenBank/DDBJ whole genome shotgun (WGS) entry which is preliminary data.</text>
</comment>
<evidence type="ECO:0000256" key="1">
    <source>
        <dbReference type="ARBA" id="ARBA00004117"/>
    </source>
</evidence>
<evidence type="ECO:0000256" key="4">
    <source>
        <dbReference type="ARBA" id="ARBA00021898"/>
    </source>
</evidence>
<protein>
    <recommendedName>
        <fullName evidence="4">Flagellar motor switch protein FliM</fullName>
    </recommendedName>
</protein>
<keyword evidence="12" id="KW-0969">Cilium</keyword>
<evidence type="ECO:0000256" key="7">
    <source>
        <dbReference type="ARBA" id="ARBA00022779"/>
    </source>
</evidence>
<dbReference type="InterPro" id="IPR028976">
    <property type="entry name" value="CheC-like_sf"/>
</dbReference>
<evidence type="ECO:0000256" key="9">
    <source>
        <dbReference type="ARBA" id="ARBA00023143"/>
    </source>
</evidence>
<dbReference type="RefSeq" id="WP_271091340.1">
    <property type="nucleotide sequence ID" value="NZ_JAPJZH010000013.1"/>
</dbReference>
<evidence type="ECO:0000256" key="2">
    <source>
        <dbReference type="ARBA" id="ARBA00004202"/>
    </source>
</evidence>
<keyword evidence="13" id="KW-1185">Reference proteome</keyword>
<sequence>MRKRPDPMNDEATTAAERFDAALLQRMTGQSGDRDTLEMQCLMLAEMTGLSLALNAGKAIGEPVDVEFDSFKAGPRSELIAEFDVNSVICPVFIDGWCDDITLAANTVFVIAVMECMLGGGVPEGKKIKPRELSEIELDVSTILFAQFAESLKSAIALPVPKEATAGQATQEQPELEEGKENTPCVLLTFQVRLGSVEAPFMVVLPQRPLLKSKIAEQEDGKPLKPERPSWARQLTTQVSHSHVLLEARISLSALTLGEVARLQEGDVLPFDDEGGVRTLLSAGGKELFWCEFGKAGNRYTVRVQEPHRHEHELMRDIAPG</sequence>
<proteinExistence type="inferred from homology"/>
<keyword evidence="7" id="KW-0283">Flagellar rotation</keyword>
<dbReference type="PANTHER" id="PTHR30034">
    <property type="entry name" value="FLAGELLAR MOTOR SWITCH PROTEIN FLIM"/>
    <property type="match status" value="1"/>
</dbReference>
<dbReference type="Proteomes" id="UP001148313">
    <property type="component" value="Unassembled WGS sequence"/>
</dbReference>
<evidence type="ECO:0000256" key="10">
    <source>
        <dbReference type="ARBA" id="ARBA00025044"/>
    </source>
</evidence>
<evidence type="ECO:0000313" key="12">
    <source>
        <dbReference type="EMBL" id="MDA4847511.1"/>
    </source>
</evidence>
<organism evidence="12 13">
    <name type="scientific">Hoeflea poritis</name>
    <dbReference type="NCBI Taxonomy" id="2993659"/>
    <lineage>
        <taxon>Bacteria</taxon>
        <taxon>Pseudomonadati</taxon>
        <taxon>Pseudomonadota</taxon>
        <taxon>Alphaproteobacteria</taxon>
        <taxon>Hyphomicrobiales</taxon>
        <taxon>Rhizobiaceae</taxon>
        <taxon>Hoeflea</taxon>
    </lineage>
</organism>
<name>A0ABT4VS68_9HYPH</name>
<evidence type="ECO:0000256" key="5">
    <source>
        <dbReference type="ARBA" id="ARBA00022475"/>
    </source>
</evidence>
<reference evidence="12" key="1">
    <citation type="submission" date="2022-11" db="EMBL/GenBank/DDBJ databases">
        <title>Hoeflea poritis sp. nov., isolated from scleractinian coral Porites lutea.</title>
        <authorList>
            <person name="Zhang G."/>
            <person name="Wei Q."/>
            <person name="Cai L."/>
        </authorList>
    </citation>
    <scope>NUCLEOTIDE SEQUENCE</scope>
    <source>
        <strain evidence="12">E7-10</strain>
    </source>
</reference>
<comment type="similarity">
    <text evidence="3">Belongs to the FliM family.</text>
</comment>
<comment type="function">
    <text evidence="10">FliM is one of three proteins (FliG, FliN, FliM) that forms the rotor-mounted switch complex (C ring), located at the base of the basal body. This complex interacts with the CheY and CheZ chemotaxis proteins, in addition to contacting components of the motor that determine the direction of flagellar rotation.</text>
</comment>
<comment type="subcellular location">
    <subcellularLocation>
        <location evidence="1">Bacterial flagellum basal body</location>
    </subcellularLocation>
    <subcellularLocation>
        <location evidence="2">Cell membrane</location>
        <topology evidence="2">Peripheral membrane protein</topology>
    </subcellularLocation>
</comment>
<dbReference type="SUPFAM" id="SSF101801">
    <property type="entry name" value="Surface presentation of antigens (SPOA)"/>
    <property type="match status" value="1"/>
</dbReference>
<keyword evidence="12" id="KW-0966">Cell projection</keyword>
<dbReference type="Pfam" id="PF01052">
    <property type="entry name" value="FliMN_C"/>
    <property type="match status" value="1"/>
</dbReference>
<evidence type="ECO:0000259" key="11">
    <source>
        <dbReference type="Pfam" id="PF01052"/>
    </source>
</evidence>
<evidence type="ECO:0000313" key="13">
    <source>
        <dbReference type="Proteomes" id="UP001148313"/>
    </source>
</evidence>
<keyword evidence="12" id="KW-0282">Flagellum</keyword>
<dbReference type="InterPro" id="IPR036429">
    <property type="entry name" value="SpoA-like_sf"/>
</dbReference>
<keyword evidence="6" id="KW-0145">Chemotaxis</keyword>
<evidence type="ECO:0000256" key="3">
    <source>
        <dbReference type="ARBA" id="ARBA00011049"/>
    </source>
</evidence>
<dbReference type="PANTHER" id="PTHR30034:SF6">
    <property type="entry name" value="YOP PROTEINS TRANSLOCATION PROTEIN Q"/>
    <property type="match status" value="1"/>
</dbReference>
<keyword evidence="5" id="KW-1003">Cell membrane</keyword>
<dbReference type="EMBL" id="JAPJZH010000013">
    <property type="protein sequence ID" value="MDA4847511.1"/>
    <property type="molecule type" value="Genomic_DNA"/>
</dbReference>
<dbReference type="InterPro" id="IPR001543">
    <property type="entry name" value="FliN-like_C"/>
</dbReference>
<evidence type="ECO:0000256" key="6">
    <source>
        <dbReference type="ARBA" id="ARBA00022500"/>
    </source>
</evidence>
<gene>
    <name evidence="12" type="ORF">OOZ53_19275</name>
</gene>
<keyword evidence="9" id="KW-0975">Bacterial flagellum</keyword>
<keyword evidence="8" id="KW-0472">Membrane</keyword>
<accession>A0ABT4VS68</accession>
<dbReference type="Gene3D" id="2.30.330.10">
    <property type="entry name" value="SpoA-like"/>
    <property type="match status" value="1"/>
</dbReference>
<feature type="domain" description="Flagellar motor switch protein FliN-like C-terminal" evidence="11">
    <location>
        <begin position="238"/>
        <end position="307"/>
    </location>
</feature>
<evidence type="ECO:0000256" key="8">
    <source>
        <dbReference type="ARBA" id="ARBA00023136"/>
    </source>
</evidence>